<protein>
    <submittedName>
        <fullName evidence="1">DNA primase/helicase</fullName>
    </submittedName>
</protein>
<accession>A0A0E3GMK4</accession>
<name>A0A0E3GMK4_9CAUD</name>
<evidence type="ECO:0000313" key="1">
    <source>
        <dbReference type="EMBL" id="AKA61012.1"/>
    </source>
</evidence>
<sequence>MLELFPQEIKQYEQWAVCGFHPGTSSEKQPYVWDDDLGDMVPLRKDGNDKKPSNLHLLMSFEDAERCIRYYNEIGHNLRLGFYLLPSDPFCCIDMDIKDTMSEMEKKVAGERYKKIVESFHSYTEISRSGDGLHTWIYSIPQAGKRRDGVEVYSQYRFIICTGDHWDITPRTVSGAPGSESEGYIANLIHQLMSEMSEINESDGFQMLELTEEDFSNDPYAMEDQDVYIQLCEQENGTLFKQLWEGRWRAEEVDTSIGERCFPSQSEAEFALIDFLCFKSKYNFQVRRLFMYSPMSSRYDDSRRMPGEKIKRPYHLDRMIRNYRYDAHVKSMGLMQIVQNNVNAAIERTEKLRQATTPERPPEEVLTTDGNYTEEQADGLAWPPGFMGEVARNMYKASLLPIKDISILSALALFSGMCGKAWNTVTRSGLNNYFVLIARSGIGKEAFRSNIETILSQVSNYGGQDGQQIFGIERVLDTSTYASDAALRKDVIMDTSVMSCGSSINYKTEVGAFFRNGKMEVGKAKDIMDEMLSLYDKGHFYAFSGGSKHSSKDNTTAGGKVKAYSFAGETTPDEFYGNVDDRMMSSGFMSRIIAWECTANRPLMNKSMLLEYPEAILRTIGAIYKQAVRIMSGTAPCYVEMEAEVHEAFDNLDNVVAKFLNSGNDGEQVQDEVIRQMYTRKALKVLRIASLLAVADNSERPVVTMEHYRWAESFIDQGNERFLEKRNSGQIGSTDSTSREKIMLNSIKKFLDGEVKAGVYKRFPMFKDAFIVTRSDLCTVCRQFKAFKQTRNDNILQVIDNTIYGLMSMEVLTEMRPMDFSSFFGAEFTPPRMKCYLVDIERMNEVIKL</sequence>
<organism evidence="1 2">
    <name type="scientific">Enterobacteria phage JenP2</name>
    <dbReference type="NCBI Taxonomy" id="1610838"/>
    <lineage>
        <taxon>Viruses</taxon>
        <taxon>Duplodnaviria</taxon>
        <taxon>Heunggongvirae</taxon>
        <taxon>Uroviricota</taxon>
        <taxon>Caudoviricetes</taxon>
        <taxon>Queuovirinae</taxon>
        <taxon>Nonagvirus</taxon>
        <taxon>Nonagvirus JenP2</taxon>
    </lineage>
</organism>
<proteinExistence type="predicted"/>
<evidence type="ECO:0000313" key="2">
    <source>
        <dbReference type="Proteomes" id="UP000033024"/>
    </source>
</evidence>
<dbReference type="GO" id="GO:0004386">
    <property type="term" value="F:helicase activity"/>
    <property type="evidence" value="ECO:0007669"/>
    <property type="project" value="UniProtKB-KW"/>
</dbReference>
<dbReference type="RefSeq" id="YP_009216997.1">
    <property type="nucleotide sequence ID" value="NC_028997.1"/>
</dbReference>
<keyword evidence="1" id="KW-0378">Hydrolase</keyword>
<keyword evidence="2" id="KW-1185">Reference proteome</keyword>
<dbReference type="KEGG" id="vg:26643496"/>
<dbReference type="GeneID" id="26643496"/>
<keyword evidence="1" id="KW-0067">ATP-binding</keyword>
<dbReference type="OrthoDB" id="181at10239"/>
<dbReference type="Proteomes" id="UP000033024">
    <property type="component" value="Segment"/>
</dbReference>
<keyword evidence="1" id="KW-0347">Helicase</keyword>
<reference evidence="2" key="2">
    <citation type="submission" date="2015-01" db="EMBL/GenBank/DDBJ databases">
        <title>Complete sequence of three novel 9g-like phages.</title>
        <authorList>
            <person name="Carstens A.B."/>
            <person name="Hansen L.H."/>
            <person name="Kot W."/>
        </authorList>
    </citation>
    <scope>NUCLEOTIDE SEQUENCE [LARGE SCALE GENOMIC DNA]</scope>
</reference>
<reference evidence="1 2" key="1">
    <citation type="journal article" date="2015" name="Genome Announc.">
        <title>Complete Genome Sequences of Four Novel Escherichia coli Bacteriophages Belonging to New Phage Groups.</title>
        <authorList>
            <person name="Carstens A.B."/>
            <person name="Kot W."/>
            <person name="Hansen L.H."/>
        </authorList>
    </citation>
    <scope>NUCLEOTIDE SEQUENCE [LARGE SCALE GENOMIC DNA]</scope>
</reference>
<keyword evidence="1" id="KW-0547">Nucleotide-binding</keyword>
<dbReference type="EMBL" id="KP719133">
    <property type="protein sequence ID" value="AKA61012.1"/>
    <property type="molecule type" value="Genomic_DNA"/>
</dbReference>